<dbReference type="InterPro" id="IPR010987">
    <property type="entry name" value="Glutathione-S-Trfase_C-like"/>
</dbReference>
<evidence type="ECO:0000256" key="2">
    <source>
        <dbReference type="ARBA" id="ARBA00022679"/>
    </source>
</evidence>
<reference evidence="7 8" key="1">
    <citation type="submission" date="2020-04" db="EMBL/GenBank/DDBJ databases">
        <authorList>
            <person name="Alioto T."/>
            <person name="Alioto T."/>
            <person name="Gomez Garrido J."/>
        </authorList>
    </citation>
    <scope>NUCLEOTIDE SEQUENCE [LARGE SCALE GENOMIC DNA]</scope>
</reference>
<accession>A0A8S1DTT9</accession>
<keyword evidence="2" id="KW-0808">Transferase</keyword>
<dbReference type="Pfam" id="PF02798">
    <property type="entry name" value="GST_N"/>
    <property type="match status" value="1"/>
</dbReference>
<dbReference type="CDD" id="cd03039">
    <property type="entry name" value="GST_N_Sigma_like"/>
    <property type="match status" value="1"/>
</dbReference>
<dbReference type="GO" id="GO:0004364">
    <property type="term" value="F:glutathione transferase activity"/>
    <property type="evidence" value="ECO:0007669"/>
    <property type="project" value="UniProtKB-EC"/>
</dbReference>
<dbReference type="InterPro" id="IPR036282">
    <property type="entry name" value="Glutathione-S-Trfase_C_sf"/>
</dbReference>
<name>A0A8S1DTT9_9INSE</name>
<evidence type="ECO:0000256" key="1">
    <source>
        <dbReference type="ARBA" id="ARBA00012452"/>
    </source>
</evidence>
<evidence type="ECO:0000256" key="3">
    <source>
        <dbReference type="ARBA" id="ARBA00038317"/>
    </source>
</evidence>
<dbReference type="SUPFAM" id="SSF47616">
    <property type="entry name" value="GST C-terminal domain-like"/>
    <property type="match status" value="1"/>
</dbReference>
<evidence type="ECO:0000256" key="4">
    <source>
        <dbReference type="ARBA" id="ARBA00047960"/>
    </source>
</evidence>
<comment type="similarity">
    <text evidence="3">Belongs to the GST superfamily. Sigma family.</text>
</comment>
<proteinExistence type="inferred from homology"/>
<comment type="caution">
    <text evidence="7">The sequence shown here is derived from an EMBL/GenBank/DDBJ whole genome shotgun (WGS) entry which is preliminary data.</text>
</comment>
<dbReference type="CDD" id="cd03192">
    <property type="entry name" value="GST_C_Sigma_like"/>
    <property type="match status" value="1"/>
</dbReference>
<dbReference type="InterPro" id="IPR004046">
    <property type="entry name" value="GST_C"/>
</dbReference>
<organism evidence="7 8">
    <name type="scientific">Cloeon dipterum</name>
    <dbReference type="NCBI Taxonomy" id="197152"/>
    <lineage>
        <taxon>Eukaryota</taxon>
        <taxon>Metazoa</taxon>
        <taxon>Ecdysozoa</taxon>
        <taxon>Arthropoda</taxon>
        <taxon>Hexapoda</taxon>
        <taxon>Insecta</taxon>
        <taxon>Pterygota</taxon>
        <taxon>Palaeoptera</taxon>
        <taxon>Ephemeroptera</taxon>
        <taxon>Pisciforma</taxon>
        <taxon>Baetidae</taxon>
        <taxon>Cloeon</taxon>
    </lineage>
</organism>
<feature type="domain" description="GST N-terminal" evidence="5">
    <location>
        <begin position="3"/>
        <end position="80"/>
    </location>
</feature>
<protein>
    <recommendedName>
        <fullName evidence="1">glutathione transferase</fullName>
        <ecNumber evidence="1">2.5.1.18</ecNumber>
    </recommendedName>
</protein>
<dbReference type="Gene3D" id="3.40.30.10">
    <property type="entry name" value="Glutaredoxin"/>
    <property type="match status" value="1"/>
</dbReference>
<evidence type="ECO:0000259" key="5">
    <source>
        <dbReference type="PROSITE" id="PS50404"/>
    </source>
</evidence>
<dbReference type="EMBL" id="CADEPI010000343">
    <property type="protein sequence ID" value="CAB3384227.1"/>
    <property type="molecule type" value="Genomic_DNA"/>
</dbReference>
<dbReference type="InterPro" id="IPR050213">
    <property type="entry name" value="GST_superfamily"/>
</dbReference>
<gene>
    <name evidence="7" type="ORF">CLODIP_2_CD03159</name>
</gene>
<keyword evidence="8" id="KW-1185">Reference proteome</keyword>
<evidence type="ECO:0000313" key="7">
    <source>
        <dbReference type="EMBL" id="CAB3384227.1"/>
    </source>
</evidence>
<dbReference type="SFLD" id="SFLDG01205">
    <property type="entry name" value="AMPS.1"/>
    <property type="match status" value="1"/>
</dbReference>
<comment type="catalytic activity">
    <reaction evidence="4">
        <text>RX + glutathione = an S-substituted glutathione + a halide anion + H(+)</text>
        <dbReference type="Rhea" id="RHEA:16437"/>
        <dbReference type="ChEBI" id="CHEBI:15378"/>
        <dbReference type="ChEBI" id="CHEBI:16042"/>
        <dbReference type="ChEBI" id="CHEBI:17792"/>
        <dbReference type="ChEBI" id="CHEBI:57925"/>
        <dbReference type="ChEBI" id="CHEBI:90779"/>
        <dbReference type="EC" id="2.5.1.18"/>
    </reaction>
</comment>
<dbReference type="InterPro" id="IPR036249">
    <property type="entry name" value="Thioredoxin-like_sf"/>
</dbReference>
<dbReference type="GO" id="GO:0006749">
    <property type="term" value="P:glutathione metabolic process"/>
    <property type="evidence" value="ECO:0007669"/>
    <property type="project" value="TreeGrafter"/>
</dbReference>
<evidence type="ECO:0000259" key="6">
    <source>
        <dbReference type="PROSITE" id="PS50405"/>
    </source>
</evidence>
<sequence length="205" mass="23384">MAPTVKMIYFPFHGLGEPLRFLMAYTGIEWTEEIISLEEFPAKKPSYPFGKLPVLEMDGLTMHQSAAILRYLARKAGGLYGRDKVDALHCDVAYDTISDLRIMMLGYFYEPNKESSDEKRKTVLEELAPMYMRNLEKLVNENGGYFVNGQLTWVDIAFAPLIDYMSHMAGKDLVADKPALKAARDRVYALPSIAKYVETRVKYAY</sequence>
<dbReference type="InterPro" id="IPR040079">
    <property type="entry name" value="Glutathione_S-Trfase"/>
</dbReference>
<dbReference type="SUPFAM" id="SSF52833">
    <property type="entry name" value="Thioredoxin-like"/>
    <property type="match status" value="1"/>
</dbReference>
<dbReference type="Pfam" id="PF14497">
    <property type="entry name" value="GST_C_3"/>
    <property type="match status" value="1"/>
</dbReference>
<dbReference type="SFLD" id="SFLDG00363">
    <property type="entry name" value="AMPS_(cytGST):_Alpha-__Mu-__Pi"/>
    <property type="match status" value="1"/>
</dbReference>
<dbReference type="PROSITE" id="PS50405">
    <property type="entry name" value="GST_CTER"/>
    <property type="match status" value="1"/>
</dbReference>
<evidence type="ECO:0000313" key="8">
    <source>
        <dbReference type="Proteomes" id="UP000494165"/>
    </source>
</evidence>
<dbReference type="AlphaFoldDB" id="A0A8S1DTT9"/>
<dbReference type="SFLD" id="SFLDS00019">
    <property type="entry name" value="Glutathione_Transferase_(cytos"/>
    <property type="match status" value="1"/>
</dbReference>
<dbReference type="FunFam" id="1.20.1050.10:FF:000030">
    <property type="entry name" value="Glutathione S-transferase S1"/>
    <property type="match status" value="1"/>
</dbReference>
<dbReference type="Gene3D" id="1.20.1050.10">
    <property type="match status" value="1"/>
</dbReference>
<feature type="domain" description="GST C-terminal" evidence="6">
    <location>
        <begin position="83"/>
        <end position="205"/>
    </location>
</feature>
<dbReference type="InterPro" id="IPR004045">
    <property type="entry name" value="Glutathione_S-Trfase_N"/>
</dbReference>
<dbReference type="PROSITE" id="PS50404">
    <property type="entry name" value="GST_NTER"/>
    <property type="match status" value="1"/>
</dbReference>
<dbReference type="PANTHER" id="PTHR11571:SF224">
    <property type="entry name" value="HEMATOPOIETIC PROSTAGLANDIN D SYNTHASE"/>
    <property type="match status" value="1"/>
</dbReference>
<dbReference type="PANTHER" id="PTHR11571">
    <property type="entry name" value="GLUTATHIONE S-TRANSFERASE"/>
    <property type="match status" value="1"/>
</dbReference>
<dbReference type="EC" id="2.5.1.18" evidence="1"/>
<dbReference type="OrthoDB" id="414243at2759"/>
<dbReference type="Proteomes" id="UP000494165">
    <property type="component" value="Unassembled WGS sequence"/>
</dbReference>